<evidence type="ECO:0000313" key="2">
    <source>
        <dbReference type="EMBL" id="KAK8015582.1"/>
    </source>
</evidence>
<dbReference type="Proteomes" id="UP001396898">
    <property type="component" value="Unassembled WGS sequence"/>
</dbReference>
<feature type="compositionally biased region" description="Low complexity" evidence="1">
    <location>
        <begin position="329"/>
        <end position="349"/>
    </location>
</feature>
<reference evidence="2 3" key="1">
    <citation type="submission" date="2023-01" db="EMBL/GenBank/DDBJ databases">
        <title>Analysis of 21 Apiospora genomes using comparative genomics revels a genus with tremendous synthesis potential of carbohydrate active enzymes and secondary metabolites.</title>
        <authorList>
            <person name="Sorensen T."/>
        </authorList>
    </citation>
    <scope>NUCLEOTIDE SEQUENCE [LARGE SCALE GENOMIC DNA]</scope>
    <source>
        <strain evidence="2 3">CBS 20057</strain>
    </source>
</reference>
<feature type="region of interest" description="Disordered" evidence="1">
    <location>
        <begin position="329"/>
        <end position="374"/>
    </location>
</feature>
<name>A0ABR1RL30_9PEZI</name>
<comment type="caution">
    <text evidence="2">The sequence shown here is derived from an EMBL/GenBank/DDBJ whole genome shotgun (WGS) entry which is preliminary data.</text>
</comment>
<organism evidence="2 3">
    <name type="scientific">Apiospora marii</name>
    <dbReference type="NCBI Taxonomy" id="335849"/>
    <lineage>
        <taxon>Eukaryota</taxon>
        <taxon>Fungi</taxon>
        <taxon>Dikarya</taxon>
        <taxon>Ascomycota</taxon>
        <taxon>Pezizomycotina</taxon>
        <taxon>Sordariomycetes</taxon>
        <taxon>Xylariomycetidae</taxon>
        <taxon>Amphisphaeriales</taxon>
        <taxon>Apiosporaceae</taxon>
        <taxon>Apiospora</taxon>
    </lineage>
</organism>
<evidence type="ECO:0000256" key="1">
    <source>
        <dbReference type="SAM" id="MobiDB-lite"/>
    </source>
</evidence>
<feature type="compositionally biased region" description="Basic and acidic residues" evidence="1">
    <location>
        <begin position="353"/>
        <end position="365"/>
    </location>
</feature>
<gene>
    <name evidence="2" type="ORF">PG991_008470</name>
</gene>
<keyword evidence="3" id="KW-1185">Reference proteome</keyword>
<accession>A0ABR1RL30</accession>
<dbReference type="EMBL" id="JAQQWI010000012">
    <property type="protein sequence ID" value="KAK8015582.1"/>
    <property type="molecule type" value="Genomic_DNA"/>
</dbReference>
<protein>
    <submittedName>
        <fullName evidence="2">Uncharacterized protein</fullName>
    </submittedName>
</protein>
<sequence>MLDNPPSLSGSIIWLTGADSGDFDLVLSSGTQSKLRGVLEACGGNLDDQCYQDARKVLQESELQLDAGVDRRHLGHMLSKTFRKPIGKVGKITNQPFFTVVSISLMAQWHIKHFDDDFKPLRLPHGSIEKIAALDAGTSVVVSAEGQPVVTITPTPDPTSLKGSQTPHVTSVSTAHGAFASGDLAACLDASLASRIGEIMRRGATCSDGSDFDAGKIKRRRAARSSYGAAICGVQDAVPNVQAGSALQDLLLLDTGNLHFEFANGAGDIARAANQAVGFVLDYAPMLALDEAAAADLGTYLFALAVDTLVENIPLGAENRIQSSLVTTVTQTTKPTATKTTTTATSTSSGCPDPEKTPDKPDEPKGPSANCDMDNLSDIPGNVFGGSKNNVYHHFCERWVADYDPKMRVDAAGNNKDPEIIKSKKIQGRTPPPNPKVYKDHDFNLGFKPSGGEGKKQCAQNCTVAFDTLYSTCSNTGAKDQRMQKKGSIDVGCGVFDYEIAAPAPKTPREVHNPRCYRPDEFGDHDDIHESEISWMTGFACAGTALKTIKRGDTSTNLAKAYYDNHQPVQYNVYWKDGCELEDGADEVYPDNPLGRKDPSHTECQKLLLDNYKRCLNGGVGGSIQAGCLVYEFKATHDKK</sequence>
<evidence type="ECO:0000313" key="3">
    <source>
        <dbReference type="Proteomes" id="UP001396898"/>
    </source>
</evidence>
<proteinExistence type="predicted"/>